<organism evidence="1 2">
    <name type="scientific">Calderihabitans maritimus</name>
    <dbReference type="NCBI Taxonomy" id="1246530"/>
    <lineage>
        <taxon>Bacteria</taxon>
        <taxon>Bacillati</taxon>
        <taxon>Bacillota</taxon>
        <taxon>Clostridia</taxon>
        <taxon>Neomoorellales</taxon>
        <taxon>Calderihabitantaceae</taxon>
        <taxon>Calderihabitans</taxon>
    </lineage>
</organism>
<protein>
    <submittedName>
        <fullName evidence="1">Uncharacterized protein</fullName>
    </submittedName>
</protein>
<comment type="caution">
    <text evidence="1">The sequence shown here is derived from an EMBL/GenBank/DDBJ whole genome shotgun (WGS) entry which is preliminary data.</text>
</comment>
<keyword evidence="2" id="KW-1185">Reference proteome</keyword>
<accession>A0A1Z5HVA8</accession>
<name>A0A1Z5HVA8_9FIRM</name>
<sequence length="42" mass="4683">MFGGSINETLEGLVEKGQLLLRSVFVRYSAGSHLLLIFEETQ</sequence>
<dbReference type="AlphaFoldDB" id="A0A1Z5HVA8"/>
<gene>
    <name evidence="1" type="ORF">KKC1_24160</name>
</gene>
<evidence type="ECO:0000313" key="1">
    <source>
        <dbReference type="EMBL" id="GAW93277.1"/>
    </source>
</evidence>
<dbReference type="EMBL" id="BDGJ01000125">
    <property type="protein sequence ID" value="GAW93277.1"/>
    <property type="molecule type" value="Genomic_DNA"/>
</dbReference>
<dbReference type="Proteomes" id="UP000197032">
    <property type="component" value="Unassembled WGS sequence"/>
</dbReference>
<evidence type="ECO:0000313" key="2">
    <source>
        <dbReference type="Proteomes" id="UP000197032"/>
    </source>
</evidence>
<reference evidence="2" key="1">
    <citation type="journal article" date="2017" name="Appl. Environ. Microbiol.">
        <title>Genomic Analysis of Calderihabitans maritimus KKC1, a Thermophilic, Hydrogenogenic, Carboxydotrophic Bacterium Isolated from Marine Sediment.</title>
        <authorList>
            <person name="Omae K."/>
            <person name="Yoneda Y."/>
            <person name="Fukuyama Y."/>
            <person name="Yoshida T."/>
            <person name="Sako Y."/>
        </authorList>
    </citation>
    <scope>NUCLEOTIDE SEQUENCE [LARGE SCALE GENOMIC DNA]</scope>
    <source>
        <strain evidence="2">KKC1</strain>
    </source>
</reference>
<proteinExistence type="predicted"/>